<evidence type="ECO:0000256" key="1">
    <source>
        <dbReference type="SAM" id="Coils"/>
    </source>
</evidence>
<evidence type="ECO:0000313" key="3">
    <source>
        <dbReference type="EMBL" id="GES95307.1"/>
    </source>
</evidence>
<comment type="caution">
    <text evidence="3">The sequence shown here is derived from an EMBL/GenBank/DDBJ whole genome shotgun (WGS) entry which is preliminary data.</text>
</comment>
<gene>
    <name evidence="3" type="ORF">RCL2_002198400</name>
</gene>
<sequence>MESFSTGKEFREYLKRELSLSLNINFKNITQSRGNSFFHRIYQKYGRLSQREEDYFDNLARVTGLFTGDIELLFRILERAATAKYREDFIAQTKNNDRLRNWLRKAQRKSRDFESQLKKKEVELKVKEQIILQKNEKIEKLLKEGGQTRNLLNLEKMKNQKIKSLVEDGKIDEDLAKRRRINKGKAKINEITTVPVDPKIYRLLTSEASKKMWLLSRMSIKRQKKYKTVKVTIKWVQSMDEAGKKTHIVLNLRHKDRLIRTCWYEGNLKLKDIKEYMKYKLYKNVEEEIKDKDQLELCRLYQEKYGLYYARIIEVGGKPHLEATFPSKEQQEGILMIEMNTNWLTEDKLIFYPPRSKNKGKERSMEIDSKETDRNLVLETPVDLVTQQTSDPIETHKILDEREEIKIKAESKEIFDKNKGEKQKEKIKEENQEEVIDDVSKRQDLFEKTTLQKAVIFIEAHFKNEDDAVKMLNKKLEYKLSKPWQRKMQTLSTDPTFTAYEANGHVTLEQMKDKRNKRDEIEIIQETRIGVVEETPLIPVAECERLEKTFEEDNDLNENNKRKKTRNDTTYRAKFGAKEAKDKN</sequence>
<evidence type="ECO:0000256" key="2">
    <source>
        <dbReference type="SAM" id="MobiDB-lite"/>
    </source>
</evidence>
<evidence type="ECO:0000313" key="4">
    <source>
        <dbReference type="Proteomes" id="UP000615446"/>
    </source>
</evidence>
<keyword evidence="1" id="KW-0175">Coiled coil</keyword>
<dbReference type="AlphaFoldDB" id="A0A8H3LUS7"/>
<dbReference type="Proteomes" id="UP000615446">
    <property type="component" value="Unassembled WGS sequence"/>
</dbReference>
<feature type="region of interest" description="Disordered" evidence="2">
    <location>
        <begin position="550"/>
        <end position="584"/>
    </location>
</feature>
<feature type="coiled-coil region" evidence="1">
    <location>
        <begin position="103"/>
        <end position="144"/>
    </location>
</feature>
<accession>A0A8H3LUS7</accession>
<protein>
    <submittedName>
        <fullName evidence="3">Uncharacterized protein</fullName>
    </submittedName>
</protein>
<feature type="compositionally biased region" description="Basic and acidic residues" evidence="2">
    <location>
        <begin position="566"/>
        <end position="584"/>
    </location>
</feature>
<reference evidence="3" key="1">
    <citation type="submission" date="2019-10" db="EMBL/GenBank/DDBJ databases">
        <title>Conservation and host-specific expression of non-tandemly repeated heterogenous ribosome RNA gene in arbuscular mycorrhizal fungi.</title>
        <authorList>
            <person name="Maeda T."/>
            <person name="Kobayashi Y."/>
            <person name="Nakagawa T."/>
            <person name="Ezawa T."/>
            <person name="Yamaguchi K."/>
            <person name="Bino T."/>
            <person name="Nishimoto Y."/>
            <person name="Shigenobu S."/>
            <person name="Kawaguchi M."/>
        </authorList>
    </citation>
    <scope>NUCLEOTIDE SEQUENCE</scope>
    <source>
        <strain evidence="3">HR1</strain>
    </source>
</reference>
<name>A0A8H3LUS7_9GLOM</name>
<dbReference type="EMBL" id="BLAL01000242">
    <property type="protein sequence ID" value="GES95307.1"/>
    <property type="molecule type" value="Genomic_DNA"/>
</dbReference>
<organism evidence="3 4">
    <name type="scientific">Rhizophagus clarus</name>
    <dbReference type="NCBI Taxonomy" id="94130"/>
    <lineage>
        <taxon>Eukaryota</taxon>
        <taxon>Fungi</taxon>
        <taxon>Fungi incertae sedis</taxon>
        <taxon>Mucoromycota</taxon>
        <taxon>Glomeromycotina</taxon>
        <taxon>Glomeromycetes</taxon>
        <taxon>Glomerales</taxon>
        <taxon>Glomeraceae</taxon>
        <taxon>Rhizophagus</taxon>
    </lineage>
</organism>
<proteinExistence type="predicted"/>